<comment type="similarity">
    <text evidence="1">Belongs to the AB hydrolase superfamily. AB hydrolase 2 family.</text>
</comment>
<evidence type="ECO:0000313" key="4">
    <source>
        <dbReference type="EMBL" id="AGF71142.1"/>
    </source>
</evidence>
<proteinExistence type="inferred from homology"/>
<dbReference type="KEGG" id="chn:A605_00630"/>
<protein>
    <submittedName>
        <fullName evidence="4">Phospholipase/Carboxylesterase</fullName>
    </submittedName>
</protein>
<dbReference type="InterPro" id="IPR050565">
    <property type="entry name" value="LYPA1-2/EST-like"/>
</dbReference>
<dbReference type="Pfam" id="PF02230">
    <property type="entry name" value="Abhydrolase_2"/>
    <property type="match status" value="1"/>
</dbReference>
<accession>M1NNS0</accession>
<evidence type="ECO:0000259" key="3">
    <source>
        <dbReference type="Pfam" id="PF02230"/>
    </source>
</evidence>
<dbReference type="PANTHER" id="PTHR10655:SF17">
    <property type="entry name" value="LYSOPHOSPHOLIPASE-LIKE PROTEIN 1"/>
    <property type="match status" value="1"/>
</dbReference>
<dbReference type="InterPro" id="IPR003140">
    <property type="entry name" value="PLipase/COase/thioEstase"/>
</dbReference>
<dbReference type="eggNOG" id="COG0400">
    <property type="taxonomic scope" value="Bacteria"/>
</dbReference>
<dbReference type="GO" id="GO:0016787">
    <property type="term" value="F:hydrolase activity"/>
    <property type="evidence" value="ECO:0007669"/>
    <property type="project" value="UniProtKB-KW"/>
</dbReference>
<dbReference type="Proteomes" id="UP000011723">
    <property type="component" value="Chromosome"/>
</dbReference>
<keyword evidence="2" id="KW-0378">Hydrolase</keyword>
<dbReference type="HOGENOM" id="CLU_049413_4_0_11"/>
<evidence type="ECO:0000256" key="2">
    <source>
        <dbReference type="ARBA" id="ARBA00022801"/>
    </source>
</evidence>
<sequence>MTGHFVQETPKATDNTVSEPETYGAAAADAALVIYGVHGRGQSPAFIRELADRVGQLDQLRWVMPAAPENSWYPAGFMASFEENEPFLGDALKTVERHLGELLGSPAPVVALGFSQGACLLAEYLLTARPAVDGIVLHTGGYLGPDHRTFHSEPGFAGTPAAVLTAREDAWVPLHRSEETAEELTAAGAKVTLTVYEDTEHHINDDAVDRIRELLKQVTTPVPKNADK</sequence>
<evidence type="ECO:0000256" key="1">
    <source>
        <dbReference type="ARBA" id="ARBA00006499"/>
    </source>
</evidence>
<evidence type="ECO:0000313" key="5">
    <source>
        <dbReference type="Proteomes" id="UP000011723"/>
    </source>
</evidence>
<keyword evidence="5" id="KW-1185">Reference proteome</keyword>
<dbReference type="InterPro" id="IPR029058">
    <property type="entry name" value="AB_hydrolase_fold"/>
</dbReference>
<dbReference type="STRING" id="1121362.A605_00630"/>
<dbReference type="Gene3D" id="3.40.50.1820">
    <property type="entry name" value="alpha/beta hydrolase"/>
    <property type="match status" value="1"/>
</dbReference>
<dbReference type="RefSeq" id="WP_015399566.1">
    <property type="nucleotide sequence ID" value="NC_020302.1"/>
</dbReference>
<dbReference type="AlphaFoldDB" id="M1NNS0"/>
<gene>
    <name evidence="4" type="ORF">A605_00630</name>
</gene>
<name>M1NNS0_9CORY</name>
<reference evidence="4 5" key="1">
    <citation type="journal article" date="2012" name="Stand. Genomic Sci.">
        <title>Genome sequence of the halotolerant bacterium Corynebacterium halotolerans type strain YIM 70093(T) (= DSM 44683(T)).</title>
        <authorList>
            <person name="Ruckert C."/>
            <person name="Albersmeier A."/>
            <person name="Al-Dilaimi A."/>
            <person name="Niehaus K."/>
            <person name="Szczepanowski R."/>
            <person name="Kalinowski J."/>
        </authorList>
    </citation>
    <scope>NUCLEOTIDE SEQUENCE [LARGE SCALE GENOMIC DNA]</scope>
    <source>
        <strain evidence="4">YIM 70093</strain>
    </source>
</reference>
<feature type="domain" description="Phospholipase/carboxylesterase/thioesterase" evidence="3">
    <location>
        <begin position="28"/>
        <end position="217"/>
    </location>
</feature>
<organism evidence="4 5">
    <name type="scientific">Corynebacterium halotolerans YIM 70093 = DSM 44683</name>
    <dbReference type="NCBI Taxonomy" id="1121362"/>
    <lineage>
        <taxon>Bacteria</taxon>
        <taxon>Bacillati</taxon>
        <taxon>Actinomycetota</taxon>
        <taxon>Actinomycetes</taxon>
        <taxon>Mycobacteriales</taxon>
        <taxon>Corynebacteriaceae</taxon>
        <taxon>Corynebacterium</taxon>
    </lineage>
</organism>
<dbReference type="OrthoDB" id="9801763at2"/>
<dbReference type="SUPFAM" id="SSF53474">
    <property type="entry name" value="alpha/beta-Hydrolases"/>
    <property type="match status" value="1"/>
</dbReference>
<dbReference type="EMBL" id="CP003697">
    <property type="protein sequence ID" value="AGF71142.1"/>
    <property type="molecule type" value="Genomic_DNA"/>
</dbReference>
<dbReference type="PANTHER" id="PTHR10655">
    <property type="entry name" value="LYSOPHOSPHOLIPASE-RELATED"/>
    <property type="match status" value="1"/>
</dbReference>